<dbReference type="Proteomes" id="UP000609172">
    <property type="component" value="Unassembled WGS sequence"/>
</dbReference>
<dbReference type="EMBL" id="JAEHFV010000007">
    <property type="protein sequence ID" value="MBK0370961.1"/>
    <property type="molecule type" value="Genomic_DNA"/>
</dbReference>
<protein>
    <submittedName>
        <fullName evidence="1">DUF2490 domain-containing protein</fullName>
    </submittedName>
</protein>
<dbReference type="Pfam" id="PF10677">
    <property type="entry name" value="DUF2490"/>
    <property type="match status" value="1"/>
</dbReference>
<evidence type="ECO:0000313" key="2">
    <source>
        <dbReference type="Proteomes" id="UP000609172"/>
    </source>
</evidence>
<reference evidence="1" key="1">
    <citation type="submission" date="2020-12" db="EMBL/GenBank/DDBJ databases">
        <title>Bacterial novel species Flavobacterium sp. SE-1-e isolated from soil.</title>
        <authorList>
            <person name="Jung H.-Y."/>
        </authorList>
    </citation>
    <scope>NUCLEOTIDE SEQUENCE</scope>
    <source>
        <strain evidence="1">SE-1-e</strain>
    </source>
</reference>
<organism evidence="1 2">
    <name type="scientific">Flavobacterium agrisoli</name>
    <dbReference type="NCBI Taxonomy" id="2793066"/>
    <lineage>
        <taxon>Bacteria</taxon>
        <taxon>Pseudomonadati</taxon>
        <taxon>Bacteroidota</taxon>
        <taxon>Flavobacteriia</taxon>
        <taxon>Flavobacteriales</taxon>
        <taxon>Flavobacteriaceae</taxon>
        <taxon>Flavobacterium</taxon>
    </lineage>
</organism>
<dbReference type="RefSeq" id="WP_200107085.1">
    <property type="nucleotide sequence ID" value="NZ_JAEHFV010000007.1"/>
</dbReference>
<name>A0A934PMK1_9FLAO</name>
<gene>
    <name evidence="1" type="ORF">I5M07_14085</name>
</gene>
<dbReference type="AlphaFoldDB" id="A0A934PMK1"/>
<keyword evidence="2" id="KW-1185">Reference proteome</keyword>
<accession>A0A934PMK1</accession>
<sequence>MSFVINKNIFVWIWLILATHFLYSQTTSSNEFWTEARFNGTLNERWATEFDYRLKSGDNSNLTNPFKETLQNSYMGWVHYYASPRWKASFGAGYFENEHIEEFSFPNTHEWRFTPQGTYFFHKIGYTFSTRMRFEFRNIYKDSGDNNHTVRYRQQFKLLKPFNSKFLRKGVFYGFASEELFFQSSNQSKLKFLNRNRFKIGAGYLFTDDLHVELSYINEYQPLDDENLNTNIFSIRIIYNNLIKKIISKINSEETANSNEQTDD</sequence>
<dbReference type="InterPro" id="IPR019619">
    <property type="entry name" value="DUF2490"/>
</dbReference>
<evidence type="ECO:0000313" key="1">
    <source>
        <dbReference type="EMBL" id="MBK0370961.1"/>
    </source>
</evidence>
<comment type="caution">
    <text evidence="1">The sequence shown here is derived from an EMBL/GenBank/DDBJ whole genome shotgun (WGS) entry which is preliminary data.</text>
</comment>
<proteinExistence type="predicted"/>